<dbReference type="InterPro" id="IPR005149">
    <property type="entry name" value="Tscrpt_reg_PadR_N"/>
</dbReference>
<protein>
    <submittedName>
        <fullName evidence="2">DNA-binding PadR family transcriptional regulator</fullName>
    </submittedName>
</protein>
<dbReference type="PANTHER" id="PTHR43252">
    <property type="entry name" value="TRANSCRIPTIONAL REGULATOR YQJI"/>
    <property type="match status" value="1"/>
</dbReference>
<sequence>MASGDLALPILGFLGEEPMHGYELKARLDELSGHVRRVSDGALYPAIARLEEKGLLRRHEETGASASRRHVLTITEAGRAELHRRLREPKEAEICDQVRFFALLAFLGQLPDPADQVRVLRQRLRFLELPSTLFYRTIRPQRPDGQVDRFRHGMALVAKAAGTAERDWLRKTIAELEAAQPRRP</sequence>
<evidence type="ECO:0000313" key="2">
    <source>
        <dbReference type="EMBL" id="MBB5132540.1"/>
    </source>
</evidence>
<name>A0A840P4X9_9ACTN</name>
<comment type="caution">
    <text evidence="2">The sequence shown here is derived from an EMBL/GenBank/DDBJ whole genome shotgun (WGS) entry which is preliminary data.</text>
</comment>
<evidence type="ECO:0000313" key="3">
    <source>
        <dbReference type="Proteomes" id="UP000578449"/>
    </source>
</evidence>
<accession>A0A840P4X9</accession>
<dbReference type="Pfam" id="PF03551">
    <property type="entry name" value="PadR"/>
    <property type="match status" value="1"/>
</dbReference>
<feature type="domain" description="Transcription regulator PadR N-terminal" evidence="1">
    <location>
        <begin position="10"/>
        <end position="83"/>
    </location>
</feature>
<dbReference type="AlphaFoldDB" id="A0A840P4X9"/>
<dbReference type="EMBL" id="JACHGN010000004">
    <property type="protein sequence ID" value="MBB5132540.1"/>
    <property type="molecule type" value="Genomic_DNA"/>
</dbReference>
<dbReference type="SUPFAM" id="SSF46785">
    <property type="entry name" value="Winged helix' DNA-binding domain"/>
    <property type="match status" value="1"/>
</dbReference>
<organism evidence="2 3">
    <name type="scientific">Thermocatellispora tengchongensis</name>
    <dbReference type="NCBI Taxonomy" id="1073253"/>
    <lineage>
        <taxon>Bacteria</taxon>
        <taxon>Bacillati</taxon>
        <taxon>Actinomycetota</taxon>
        <taxon>Actinomycetes</taxon>
        <taxon>Streptosporangiales</taxon>
        <taxon>Streptosporangiaceae</taxon>
        <taxon>Thermocatellispora</taxon>
    </lineage>
</organism>
<dbReference type="PANTHER" id="PTHR43252:SF2">
    <property type="entry name" value="TRANSCRIPTION REGULATOR, PADR-LIKE FAMILY"/>
    <property type="match status" value="1"/>
</dbReference>
<keyword evidence="3" id="KW-1185">Reference proteome</keyword>
<dbReference type="InterPro" id="IPR036390">
    <property type="entry name" value="WH_DNA-bd_sf"/>
</dbReference>
<evidence type="ECO:0000259" key="1">
    <source>
        <dbReference type="Pfam" id="PF03551"/>
    </source>
</evidence>
<reference evidence="2 3" key="1">
    <citation type="submission" date="2020-08" db="EMBL/GenBank/DDBJ databases">
        <title>Genomic Encyclopedia of Type Strains, Phase IV (KMG-IV): sequencing the most valuable type-strain genomes for metagenomic binning, comparative biology and taxonomic classification.</title>
        <authorList>
            <person name="Goeker M."/>
        </authorList>
    </citation>
    <scope>NUCLEOTIDE SEQUENCE [LARGE SCALE GENOMIC DNA]</scope>
    <source>
        <strain evidence="2 3">DSM 45615</strain>
    </source>
</reference>
<dbReference type="Proteomes" id="UP000578449">
    <property type="component" value="Unassembled WGS sequence"/>
</dbReference>
<dbReference type="Gene3D" id="1.10.10.10">
    <property type="entry name" value="Winged helix-like DNA-binding domain superfamily/Winged helix DNA-binding domain"/>
    <property type="match status" value="1"/>
</dbReference>
<dbReference type="GO" id="GO:0003677">
    <property type="term" value="F:DNA binding"/>
    <property type="evidence" value="ECO:0007669"/>
    <property type="project" value="UniProtKB-KW"/>
</dbReference>
<keyword evidence="2" id="KW-0238">DNA-binding</keyword>
<proteinExistence type="predicted"/>
<dbReference type="RefSeq" id="WP_185049524.1">
    <property type="nucleotide sequence ID" value="NZ_BAABIX010000003.1"/>
</dbReference>
<dbReference type="InterPro" id="IPR036388">
    <property type="entry name" value="WH-like_DNA-bd_sf"/>
</dbReference>
<gene>
    <name evidence="2" type="ORF">HNP84_002256</name>
</gene>